<dbReference type="InterPro" id="IPR007236">
    <property type="entry name" value="SlyX"/>
</dbReference>
<proteinExistence type="predicted"/>
<dbReference type="EMBL" id="CP036433">
    <property type="protein sequence ID" value="QDU97605.1"/>
    <property type="molecule type" value="Genomic_DNA"/>
</dbReference>
<evidence type="ECO:0008006" key="4">
    <source>
        <dbReference type="Google" id="ProtNLM"/>
    </source>
</evidence>
<dbReference type="RefSeq" id="WP_145056369.1">
    <property type="nucleotide sequence ID" value="NZ_CP036433.1"/>
</dbReference>
<reference evidence="2 3" key="1">
    <citation type="submission" date="2019-02" db="EMBL/GenBank/DDBJ databases">
        <title>Deep-cultivation of Planctomycetes and their phenomic and genomic characterization uncovers novel biology.</title>
        <authorList>
            <person name="Wiegand S."/>
            <person name="Jogler M."/>
            <person name="Boedeker C."/>
            <person name="Pinto D."/>
            <person name="Vollmers J."/>
            <person name="Rivas-Marin E."/>
            <person name="Kohn T."/>
            <person name="Peeters S.H."/>
            <person name="Heuer A."/>
            <person name="Rast P."/>
            <person name="Oberbeckmann S."/>
            <person name="Bunk B."/>
            <person name="Jeske O."/>
            <person name="Meyerdierks A."/>
            <person name="Storesund J.E."/>
            <person name="Kallscheuer N."/>
            <person name="Luecker S."/>
            <person name="Lage O.M."/>
            <person name="Pohl T."/>
            <person name="Merkel B.J."/>
            <person name="Hornburger P."/>
            <person name="Mueller R.-W."/>
            <person name="Bruemmer F."/>
            <person name="Labrenz M."/>
            <person name="Spormann A.M."/>
            <person name="Op den Camp H."/>
            <person name="Overmann J."/>
            <person name="Amann R."/>
            <person name="Jetten M.S.M."/>
            <person name="Mascher T."/>
            <person name="Medema M.H."/>
            <person name="Devos D.P."/>
            <person name="Kaster A.-K."/>
            <person name="Ovreas L."/>
            <person name="Rohde M."/>
            <person name="Galperin M.Y."/>
            <person name="Jogler C."/>
        </authorList>
    </citation>
    <scope>NUCLEOTIDE SEQUENCE [LARGE SCALE GENOMIC DNA]</scope>
    <source>
        <strain evidence="2 3">Pla85_3_4</strain>
    </source>
</reference>
<dbReference type="Pfam" id="PF04102">
    <property type="entry name" value="SlyX"/>
    <property type="match status" value="1"/>
</dbReference>
<dbReference type="PANTHER" id="PTHR36508">
    <property type="entry name" value="PROTEIN SLYX"/>
    <property type="match status" value="1"/>
</dbReference>
<evidence type="ECO:0000313" key="3">
    <source>
        <dbReference type="Proteomes" id="UP000317648"/>
    </source>
</evidence>
<protein>
    <recommendedName>
        <fullName evidence="4">Protein SlyX</fullName>
    </recommendedName>
</protein>
<sequence length="74" mass="8894">MPEPNPLQDRVTKLEESTAHQEHLVEQLNQIVIQLRVDLERLESENREHRRQVKWLTENNTTSQEIVDEKPPHY</sequence>
<dbReference type="OrthoDB" id="8687612at2"/>
<feature type="region of interest" description="Disordered" evidence="1">
    <location>
        <begin position="46"/>
        <end position="74"/>
    </location>
</feature>
<evidence type="ECO:0000256" key="1">
    <source>
        <dbReference type="SAM" id="MobiDB-lite"/>
    </source>
</evidence>
<organism evidence="2 3">
    <name type="scientific">Lignipirellula cremea</name>
    <dbReference type="NCBI Taxonomy" id="2528010"/>
    <lineage>
        <taxon>Bacteria</taxon>
        <taxon>Pseudomonadati</taxon>
        <taxon>Planctomycetota</taxon>
        <taxon>Planctomycetia</taxon>
        <taxon>Pirellulales</taxon>
        <taxon>Pirellulaceae</taxon>
        <taxon>Lignipirellula</taxon>
    </lineage>
</organism>
<dbReference type="AlphaFoldDB" id="A0A518E0J5"/>
<dbReference type="PANTHER" id="PTHR36508:SF1">
    <property type="entry name" value="PROTEIN SLYX"/>
    <property type="match status" value="1"/>
</dbReference>
<evidence type="ECO:0000313" key="2">
    <source>
        <dbReference type="EMBL" id="QDU97605.1"/>
    </source>
</evidence>
<dbReference type="Proteomes" id="UP000317648">
    <property type="component" value="Chromosome"/>
</dbReference>
<keyword evidence="3" id="KW-1185">Reference proteome</keyword>
<dbReference type="KEGG" id="lcre:Pla8534_54550"/>
<accession>A0A518E0J5</accession>
<gene>
    <name evidence="2" type="ORF">Pla8534_54550</name>
</gene>
<name>A0A518E0J5_9BACT</name>